<protein>
    <submittedName>
        <fullName evidence="9 11">Fibrinogen-like protein</fullName>
    </submittedName>
</protein>
<dbReference type="InterPro" id="IPR037579">
    <property type="entry name" value="FIB_ANG-like"/>
</dbReference>
<evidence type="ECO:0000256" key="2">
    <source>
        <dbReference type="ARBA" id="ARBA00022525"/>
    </source>
</evidence>
<evidence type="ECO:0000256" key="6">
    <source>
        <dbReference type="ARBA" id="ARBA00023180"/>
    </source>
</evidence>
<dbReference type="NCBIfam" id="NF040941">
    <property type="entry name" value="GGGWT_bact"/>
    <property type="match status" value="1"/>
</dbReference>
<dbReference type="RefSeq" id="NP_001161539.1">
    <property type="nucleotide sequence ID" value="NM_001168067.1"/>
</dbReference>
<keyword evidence="2" id="KW-0964">Secreted</keyword>
<dbReference type="InterPro" id="IPR002181">
    <property type="entry name" value="Fibrinogen_a/b/g_C_dom"/>
</dbReference>
<reference evidence="11" key="2">
    <citation type="submission" date="2025-05" db="UniProtKB">
        <authorList>
            <consortium name="RefSeq"/>
        </authorList>
    </citation>
    <scope>IDENTIFICATION</scope>
</reference>
<dbReference type="GeneID" id="100313602"/>
<dbReference type="Proteomes" id="UP000694865">
    <property type="component" value="Unplaced"/>
</dbReference>
<dbReference type="PANTHER" id="PTHR47221">
    <property type="entry name" value="FIBRINOGEN ALPHA CHAIN"/>
    <property type="match status" value="1"/>
</dbReference>
<keyword evidence="7" id="KW-1133">Transmembrane helix</keyword>
<dbReference type="Pfam" id="PF00147">
    <property type="entry name" value="Fibrinogen_C"/>
    <property type="match status" value="1"/>
</dbReference>
<dbReference type="AlphaFoldDB" id="D1LX12"/>
<evidence type="ECO:0000256" key="4">
    <source>
        <dbReference type="ARBA" id="ARBA00023054"/>
    </source>
</evidence>
<proteinExistence type="evidence at transcript level"/>
<accession>D1LX12</accession>
<evidence type="ECO:0000256" key="5">
    <source>
        <dbReference type="ARBA" id="ARBA00023157"/>
    </source>
</evidence>
<evidence type="ECO:0000256" key="3">
    <source>
        <dbReference type="ARBA" id="ARBA00022729"/>
    </source>
</evidence>
<evidence type="ECO:0000313" key="9">
    <source>
        <dbReference type="EMBL" id="ACY92518.1"/>
    </source>
</evidence>
<reference evidence="9" key="1">
    <citation type="submission" date="2009-10" db="EMBL/GenBank/DDBJ databases">
        <authorList>
            <person name="Freeman R.M.Jr."/>
            <person name="Wu M.M."/>
            <person name="Gerhart J.J."/>
        </authorList>
    </citation>
    <scope>NUCLEOTIDE SEQUENCE</scope>
</reference>
<feature type="transmembrane region" description="Helical" evidence="7">
    <location>
        <begin position="23"/>
        <end position="49"/>
    </location>
</feature>
<dbReference type="KEGG" id="sko:100313602"/>
<evidence type="ECO:0000259" key="8">
    <source>
        <dbReference type="PROSITE" id="PS51406"/>
    </source>
</evidence>
<dbReference type="InterPro" id="IPR020837">
    <property type="entry name" value="Fibrinogen_CS"/>
</dbReference>
<dbReference type="PROSITE" id="PS51406">
    <property type="entry name" value="FIBRINOGEN_C_2"/>
    <property type="match status" value="1"/>
</dbReference>
<keyword evidence="4" id="KW-0175">Coiled coil</keyword>
<dbReference type="Gene3D" id="3.90.215.10">
    <property type="entry name" value="Gamma Fibrinogen, chain A, domain 1"/>
    <property type="match status" value="1"/>
</dbReference>
<organism evidence="9">
    <name type="scientific">Saccoglossus kowalevskii</name>
    <name type="common">Acorn worm</name>
    <dbReference type="NCBI Taxonomy" id="10224"/>
    <lineage>
        <taxon>Eukaryota</taxon>
        <taxon>Metazoa</taxon>
        <taxon>Hemichordata</taxon>
        <taxon>Enteropneusta</taxon>
        <taxon>Harrimaniidae</taxon>
        <taxon>Saccoglossus</taxon>
    </lineage>
</organism>
<dbReference type="InterPro" id="IPR014716">
    <property type="entry name" value="Fibrinogen_a/b/g_C_1"/>
</dbReference>
<keyword evidence="3" id="KW-0732">Signal</keyword>
<dbReference type="PANTHER" id="PTHR47221:SF6">
    <property type="entry name" value="FIBRINOGEN ALPHA CHAIN"/>
    <property type="match status" value="1"/>
</dbReference>
<evidence type="ECO:0000256" key="1">
    <source>
        <dbReference type="ARBA" id="ARBA00004613"/>
    </source>
</evidence>
<evidence type="ECO:0000313" key="11">
    <source>
        <dbReference type="RefSeq" id="NP_001161539.1"/>
    </source>
</evidence>
<keyword evidence="6" id="KW-0325">Glycoprotein</keyword>
<feature type="domain" description="Fibrinogen C-terminal" evidence="8">
    <location>
        <begin position="80"/>
        <end position="301"/>
    </location>
</feature>
<gene>
    <name evidence="11" type="primary">LOC100313602</name>
</gene>
<evidence type="ECO:0000313" key="10">
    <source>
        <dbReference type="Proteomes" id="UP000694865"/>
    </source>
</evidence>
<dbReference type="InterPro" id="IPR036056">
    <property type="entry name" value="Fibrinogen-like_C"/>
</dbReference>
<dbReference type="OrthoDB" id="7940501at2759"/>
<keyword evidence="10" id="KW-1185">Reference proteome</keyword>
<keyword evidence="7" id="KW-0812">Transmembrane</keyword>
<dbReference type="PROSITE" id="PS00514">
    <property type="entry name" value="FIBRINOGEN_C_1"/>
    <property type="match status" value="1"/>
</dbReference>
<sequence length="301" mass="33349">MDRLTITADYAEQPAKPKQGSNLLVPLIVVSIIAIIATSVSISLTVMLVTNDHLQNDDVNECQPNSSCQVNTMSGKSFSIPDYTPGLDCGDIMDAVGPISGVYKIQPKGASAPFNVYCEMTDSGAWTVIQRRQDGSVSFIRTWAAYKAGFGNIDGEYWIGNDNIHYLTNQVPYKLRIDLEKGDGLTAYTEYNPFMIEDEYNNYTLHLGKPSGTAGDSLIQTFANNNGQPFSTYDVDNDQNPYSCANSNYAGWWFESCTAGNLNGFYYTINEESSYQGGLYWYSWNLNEPLKTVTMKIQAAD</sequence>
<dbReference type="SUPFAM" id="SSF56496">
    <property type="entry name" value="Fibrinogen C-terminal domain-like"/>
    <property type="match status" value="1"/>
</dbReference>
<name>D1LX12_SACKO</name>
<dbReference type="EMBL" id="GU075989">
    <property type="protein sequence ID" value="ACY92518.1"/>
    <property type="molecule type" value="mRNA"/>
</dbReference>
<keyword evidence="7" id="KW-0472">Membrane</keyword>
<comment type="subcellular location">
    <subcellularLocation>
        <location evidence="1">Secreted</location>
    </subcellularLocation>
</comment>
<keyword evidence="5" id="KW-1015">Disulfide bond</keyword>
<evidence type="ECO:0000256" key="7">
    <source>
        <dbReference type="SAM" id="Phobius"/>
    </source>
</evidence>
<dbReference type="SMART" id="SM00186">
    <property type="entry name" value="FBG"/>
    <property type="match status" value="1"/>
</dbReference>
<dbReference type="CDD" id="cd00087">
    <property type="entry name" value="FReD"/>
    <property type="match status" value="1"/>
</dbReference>
<dbReference type="GO" id="GO:0005576">
    <property type="term" value="C:extracellular region"/>
    <property type="evidence" value="ECO:0007669"/>
    <property type="project" value="UniProtKB-SubCell"/>
</dbReference>